<evidence type="ECO:0000256" key="3">
    <source>
        <dbReference type="ARBA" id="ARBA00022989"/>
    </source>
</evidence>
<dbReference type="InterPro" id="IPR011701">
    <property type="entry name" value="MFS"/>
</dbReference>
<dbReference type="AlphaFoldDB" id="A0A7H0LPN1"/>
<feature type="transmembrane region" description="Helical" evidence="5">
    <location>
        <begin position="329"/>
        <end position="355"/>
    </location>
</feature>
<evidence type="ECO:0000256" key="1">
    <source>
        <dbReference type="ARBA" id="ARBA00004141"/>
    </source>
</evidence>
<dbReference type="InterPro" id="IPR036259">
    <property type="entry name" value="MFS_trans_sf"/>
</dbReference>
<dbReference type="InterPro" id="IPR020846">
    <property type="entry name" value="MFS_dom"/>
</dbReference>
<evidence type="ECO:0000313" key="8">
    <source>
        <dbReference type="Proteomes" id="UP000516148"/>
    </source>
</evidence>
<dbReference type="PROSITE" id="PS50850">
    <property type="entry name" value="MFS"/>
    <property type="match status" value="1"/>
</dbReference>
<evidence type="ECO:0000256" key="2">
    <source>
        <dbReference type="ARBA" id="ARBA00022692"/>
    </source>
</evidence>
<name>A0A7H0LPN1_9SPHN</name>
<feature type="transmembrane region" description="Helical" evidence="5">
    <location>
        <begin position="367"/>
        <end position="387"/>
    </location>
</feature>
<feature type="transmembrane region" description="Helical" evidence="5">
    <location>
        <begin position="96"/>
        <end position="117"/>
    </location>
</feature>
<dbReference type="SUPFAM" id="SSF103473">
    <property type="entry name" value="MFS general substrate transporter"/>
    <property type="match status" value="1"/>
</dbReference>
<dbReference type="RefSeq" id="WP_187763939.1">
    <property type="nucleotide sequence ID" value="NZ_CP061038.1"/>
</dbReference>
<evidence type="ECO:0000256" key="4">
    <source>
        <dbReference type="ARBA" id="ARBA00023136"/>
    </source>
</evidence>
<gene>
    <name evidence="7" type="ORF">H3Z74_11160</name>
</gene>
<evidence type="ECO:0000259" key="6">
    <source>
        <dbReference type="PROSITE" id="PS50850"/>
    </source>
</evidence>
<feature type="transmembrane region" description="Helical" evidence="5">
    <location>
        <begin position="274"/>
        <end position="293"/>
    </location>
</feature>
<feature type="transmembrane region" description="Helical" evidence="5">
    <location>
        <begin position="393"/>
        <end position="410"/>
    </location>
</feature>
<feature type="domain" description="Major facilitator superfamily (MFS) profile" evidence="6">
    <location>
        <begin position="192"/>
        <end position="417"/>
    </location>
</feature>
<dbReference type="GO" id="GO:0016020">
    <property type="term" value="C:membrane"/>
    <property type="evidence" value="ECO:0007669"/>
    <property type="project" value="UniProtKB-SubCell"/>
</dbReference>
<feature type="transmembrane region" description="Helical" evidence="5">
    <location>
        <begin position="181"/>
        <end position="203"/>
    </location>
</feature>
<keyword evidence="2 5" id="KW-0812">Transmembrane</keyword>
<evidence type="ECO:0000256" key="5">
    <source>
        <dbReference type="SAM" id="Phobius"/>
    </source>
</evidence>
<proteinExistence type="predicted"/>
<dbReference type="PROSITE" id="PS00216">
    <property type="entry name" value="SUGAR_TRANSPORT_1"/>
    <property type="match status" value="1"/>
</dbReference>
<protein>
    <submittedName>
        <fullName evidence="7">MFS transporter</fullName>
    </submittedName>
</protein>
<feature type="transmembrane region" description="Helical" evidence="5">
    <location>
        <begin position="123"/>
        <end position="144"/>
    </location>
</feature>
<feature type="transmembrane region" description="Helical" evidence="5">
    <location>
        <begin position="240"/>
        <end position="262"/>
    </location>
</feature>
<reference evidence="7 8" key="1">
    <citation type="submission" date="2020-09" db="EMBL/GenBank/DDBJ databases">
        <title>Sphingomonas sp., a new species isolated from pork steak.</title>
        <authorList>
            <person name="Heidler von Heilborn D."/>
        </authorList>
    </citation>
    <scope>NUCLEOTIDE SEQUENCE [LARGE SCALE GENOMIC DNA]</scope>
    <source>
        <strain evidence="8">S8-3T</strain>
    </source>
</reference>
<dbReference type="EMBL" id="CP061038">
    <property type="protein sequence ID" value="QNQ11634.1"/>
    <property type="molecule type" value="Genomic_DNA"/>
</dbReference>
<dbReference type="Proteomes" id="UP000516148">
    <property type="component" value="Chromosome"/>
</dbReference>
<keyword evidence="8" id="KW-1185">Reference proteome</keyword>
<dbReference type="PANTHER" id="PTHR23528">
    <property type="match status" value="1"/>
</dbReference>
<sequence length="417" mass="43589">MTTAAPVAWPAAVDEPRNAVGWSWIAAISGANFGLWLALFGPIQLLLGVQAQAISPEHKVAALGIVTAAGAVCSLVANPLFGALSDRTVSRFGRRLPWVFLGAVGGALSLVLLATAQSITMMTIAWCLAQTSLNAMFAAVVAAVPDQVPVAQRGAVGGWLGIAQILGLVCGVAAAEAALPSIAAAYLILVAILIVMTMPYLALRRDIVLDRRTRPAFAWRPFLAGFWIDPRRYPDLGWAWMTRFAINLVYAVGTLYLLYYLGDVMHRPDPAGDVVTMTAVNVVTMVLVMIPAGFLSDRLGRRKSFVVVAGILLACGMAILAAGPGWTGALIAAAILGAGFGIYTSVEFALITQVLPSAADRGRDLGVINVANALPQVLAPAIAALVVSYAGYPILYALSAGLALCGAVMIRQIRSVA</sequence>
<organism evidence="7 8">
    <name type="scientific">Sphingomonas alpina</name>
    <dbReference type="NCBI Taxonomy" id="653931"/>
    <lineage>
        <taxon>Bacteria</taxon>
        <taxon>Pseudomonadati</taxon>
        <taxon>Pseudomonadota</taxon>
        <taxon>Alphaproteobacteria</taxon>
        <taxon>Sphingomonadales</taxon>
        <taxon>Sphingomonadaceae</taxon>
        <taxon>Sphingomonas</taxon>
    </lineage>
</organism>
<keyword evidence="3 5" id="KW-1133">Transmembrane helix</keyword>
<dbReference type="KEGG" id="spap:H3Z74_11160"/>
<feature type="transmembrane region" description="Helical" evidence="5">
    <location>
        <begin position="305"/>
        <end position="323"/>
    </location>
</feature>
<dbReference type="InterPro" id="IPR005829">
    <property type="entry name" value="Sugar_transporter_CS"/>
</dbReference>
<feature type="transmembrane region" description="Helical" evidence="5">
    <location>
        <begin position="156"/>
        <end position="175"/>
    </location>
</feature>
<dbReference type="Pfam" id="PF07690">
    <property type="entry name" value="MFS_1"/>
    <property type="match status" value="2"/>
</dbReference>
<evidence type="ECO:0000313" key="7">
    <source>
        <dbReference type="EMBL" id="QNQ11634.1"/>
    </source>
</evidence>
<keyword evidence="4 5" id="KW-0472">Membrane</keyword>
<feature type="transmembrane region" description="Helical" evidence="5">
    <location>
        <begin position="21"/>
        <end position="40"/>
    </location>
</feature>
<dbReference type="Gene3D" id="1.20.1250.20">
    <property type="entry name" value="MFS general substrate transporter like domains"/>
    <property type="match status" value="2"/>
</dbReference>
<dbReference type="PANTHER" id="PTHR23528:SF1">
    <property type="entry name" value="MAJOR FACILITATOR SUPERFAMILY (MFS) PROFILE DOMAIN-CONTAINING PROTEIN"/>
    <property type="match status" value="1"/>
</dbReference>
<comment type="subcellular location">
    <subcellularLocation>
        <location evidence="1">Membrane</location>
        <topology evidence="1">Multi-pass membrane protein</topology>
    </subcellularLocation>
</comment>
<accession>A0A7H0LPN1</accession>
<dbReference type="GO" id="GO:0022857">
    <property type="term" value="F:transmembrane transporter activity"/>
    <property type="evidence" value="ECO:0007669"/>
    <property type="project" value="InterPro"/>
</dbReference>
<feature type="transmembrane region" description="Helical" evidence="5">
    <location>
        <begin position="60"/>
        <end position="84"/>
    </location>
</feature>